<accession>A0A9K3D258</accession>
<keyword evidence="4" id="KW-0067">ATP-binding</keyword>
<sequence length="196" mass="21118">MYSASTRFVLCCNTSTKIIEPIQSRCAIIRFKPLLAADMTRRLKYVLETEGVSYSPDGIDTLIRTGEGDMRNVLNNAQSTAAGFGVVNKDTVLKVCDVPHPELVSNALRDAQQGRLDEALAALIGLVDDGYYVDDVISAVYDCVLDSKTMPDPTRISILKEIANTQARVAGGCRTRLQVASLVSVIVVLSGGQAHA</sequence>
<dbReference type="GO" id="GO:0006261">
    <property type="term" value="P:DNA-templated DNA replication"/>
    <property type="evidence" value="ECO:0007669"/>
    <property type="project" value="TreeGrafter"/>
</dbReference>
<name>A0A9K3D258_9EUKA</name>
<dbReference type="GO" id="GO:0005634">
    <property type="term" value="C:nucleus"/>
    <property type="evidence" value="ECO:0007669"/>
    <property type="project" value="TreeGrafter"/>
</dbReference>
<dbReference type="Pfam" id="PF08542">
    <property type="entry name" value="Rep_fac_C"/>
    <property type="match status" value="1"/>
</dbReference>
<comment type="caution">
    <text evidence="6">The sequence shown here is derived from an EMBL/GenBank/DDBJ whole genome shotgun (WGS) entry which is preliminary data.</text>
</comment>
<dbReference type="Gene3D" id="1.20.272.10">
    <property type="match status" value="1"/>
</dbReference>
<dbReference type="GO" id="GO:0003677">
    <property type="term" value="F:DNA binding"/>
    <property type="evidence" value="ECO:0007669"/>
    <property type="project" value="InterPro"/>
</dbReference>
<evidence type="ECO:0000313" key="7">
    <source>
        <dbReference type="Proteomes" id="UP000265618"/>
    </source>
</evidence>
<evidence type="ECO:0000256" key="2">
    <source>
        <dbReference type="ARBA" id="ARBA00022705"/>
    </source>
</evidence>
<keyword evidence="7" id="KW-1185">Reference proteome</keyword>
<protein>
    <recommendedName>
        <fullName evidence="5">Replication factor C C-terminal domain-containing protein</fullName>
    </recommendedName>
</protein>
<dbReference type="CDD" id="cd18140">
    <property type="entry name" value="HLD_clamp_RFC"/>
    <property type="match status" value="1"/>
</dbReference>
<dbReference type="InterPro" id="IPR008921">
    <property type="entry name" value="DNA_pol3_clamp-load_cplx_C"/>
</dbReference>
<dbReference type="GO" id="GO:0005524">
    <property type="term" value="F:ATP binding"/>
    <property type="evidence" value="ECO:0007669"/>
    <property type="project" value="UniProtKB-KW"/>
</dbReference>
<dbReference type="InterPro" id="IPR013748">
    <property type="entry name" value="Rep_factorC_C"/>
</dbReference>
<evidence type="ECO:0000256" key="1">
    <source>
        <dbReference type="ARBA" id="ARBA00005378"/>
    </source>
</evidence>
<dbReference type="InterPro" id="IPR027417">
    <property type="entry name" value="P-loop_NTPase"/>
</dbReference>
<dbReference type="Proteomes" id="UP000265618">
    <property type="component" value="Unassembled WGS sequence"/>
</dbReference>
<dbReference type="EMBL" id="BDIP01002221">
    <property type="protein sequence ID" value="GIQ85939.1"/>
    <property type="molecule type" value="Genomic_DNA"/>
</dbReference>
<evidence type="ECO:0000313" key="6">
    <source>
        <dbReference type="EMBL" id="GIQ85939.1"/>
    </source>
</evidence>
<reference evidence="6 7" key="1">
    <citation type="journal article" date="2018" name="PLoS ONE">
        <title>The draft genome of Kipferlia bialata reveals reductive genome evolution in fornicate parasites.</title>
        <authorList>
            <person name="Tanifuji G."/>
            <person name="Takabayashi S."/>
            <person name="Kume K."/>
            <person name="Takagi M."/>
            <person name="Nakayama T."/>
            <person name="Kamikawa R."/>
            <person name="Inagaki Y."/>
            <person name="Hashimoto T."/>
        </authorList>
    </citation>
    <scope>NUCLEOTIDE SEQUENCE [LARGE SCALE GENOMIC DNA]</scope>
    <source>
        <strain evidence="6">NY0173</strain>
    </source>
</reference>
<evidence type="ECO:0000259" key="5">
    <source>
        <dbReference type="Pfam" id="PF08542"/>
    </source>
</evidence>
<keyword evidence="2" id="KW-0235">DNA replication</keyword>
<evidence type="ECO:0000256" key="4">
    <source>
        <dbReference type="ARBA" id="ARBA00022840"/>
    </source>
</evidence>
<dbReference type="AlphaFoldDB" id="A0A9K3D258"/>
<gene>
    <name evidence="6" type="ORF">KIPB_007698</name>
</gene>
<dbReference type="InterPro" id="IPR050238">
    <property type="entry name" value="DNA_Rep/Repair_Clamp_Loader"/>
</dbReference>
<dbReference type="PANTHER" id="PTHR11669:SF5">
    <property type="entry name" value="REPLICATION FACTOR C SUBUNIT 2"/>
    <property type="match status" value="1"/>
</dbReference>
<evidence type="ECO:0000256" key="3">
    <source>
        <dbReference type="ARBA" id="ARBA00022741"/>
    </source>
</evidence>
<dbReference type="PANTHER" id="PTHR11669">
    <property type="entry name" value="REPLICATION FACTOR C / DNA POLYMERASE III GAMMA-TAU SUBUNIT"/>
    <property type="match status" value="1"/>
</dbReference>
<dbReference type="GO" id="GO:0003689">
    <property type="term" value="F:DNA clamp loader activity"/>
    <property type="evidence" value="ECO:0007669"/>
    <property type="project" value="TreeGrafter"/>
</dbReference>
<dbReference type="SUPFAM" id="SSF52540">
    <property type="entry name" value="P-loop containing nucleoside triphosphate hydrolases"/>
    <property type="match status" value="1"/>
</dbReference>
<feature type="domain" description="Replication factor C C-terminal" evidence="5">
    <location>
        <begin position="99"/>
        <end position="184"/>
    </location>
</feature>
<organism evidence="6 7">
    <name type="scientific">Kipferlia bialata</name>
    <dbReference type="NCBI Taxonomy" id="797122"/>
    <lineage>
        <taxon>Eukaryota</taxon>
        <taxon>Metamonada</taxon>
        <taxon>Carpediemonas-like organisms</taxon>
        <taxon>Kipferlia</taxon>
    </lineage>
</organism>
<dbReference type="FunFam" id="1.10.8.60:FF:000012">
    <property type="entry name" value="Replication factor C subunit 4"/>
    <property type="match status" value="1"/>
</dbReference>
<comment type="similarity">
    <text evidence="1">Belongs to the activator 1 small subunits family.</text>
</comment>
<dbReference type="InterPro" id="IPR047854">
    <property type="entry name" value="RFC_lid"/>
</dbReference>
<dbReference type="GO" id="GO:0005663">
    <property type="term" value="C:DNA replication factor C complex"/>
    <property type="evidence" value="ECO:0007669"/>
    <property type="project" value="TreeGrafter"/>
</dbReference>
<dbReference type="Gene3D" id="3.40.50.300">
    <property type="entry name" value="P-loop containing nucleotide triphosphate hydrolases"/>
    <property type="match status" value="1"/>
</dbReference>
<dbReference type="SUPFAM" id="SSF48019">
    <property type="entry name" value="post-AAA+ oligomerization domain-like"/>
    <property type="match status" value="1"/>
</dbReference>
<keyword evidence="3" id="KW-0547">Nucleotide-binding</keyword>
<dbReference type="OrthoDB" id="4199794at2759"/>
<dbReference type="GO" id="GO:0006281">
    <property type="term" value="P:DNA repair"/>
    <property type="evidence" value="ECO:0007669"/>
    <property type="project" value="TreeGrafter"/>
</dbReference>
<dbReference type="Gene3D" id="1.10.8.60">
    <property type="match status" value="1"/>
</dbReference>
<proteinExistence type="inferred from homology"/>